<dbReference type="Pfam" id="PF13489">
    <property type="entry name" value="Methyltransf_23"/>
    <property type="match status" value="1"/>
</dbReference>
<evidence type="ECO:0000313" key="1">
    <source>
        <dbReference type="EMBL" id="EAY28514.1"/>
    </source>
</evidence>
<keyword evidence="1" id="KW-0830">Ubiquinone</keyword>
<protein>
    <submittedName>
        <fullName evidence="1">3-demethylubiquinone-9 3-methyltransferase, putative</fullName>
    </submittedName>
</protein>
<dbReference type="GO" id="GO:0032259">
    <property type="term" value="P:methylation"/>
    <property type="evidence" value="ECO:0007669"/>
    <property type="project" value="UniProtKB-KW"/>
</dbReference>
<organism evidence="1 2">
    <name type="scientific">Microscilla marina ATCC 23134</name>
    <dbReference type="NCBI Taxonomy" id="313606"/>
    <lineage>
        <taxon>Bacteria</taxon>
        <taxon>Pseudomonadati</taxon>
        <taxon>Bacteroidota</taxon>
        <taxon>Cytophagia</taxon>
        <taxon>Cytophagales</taxon>
        <taxon>Microscillaceae</taxon>
        <taxon>Microscilla</taxon>
    </lineage>
</organism>
<keyword evidence="2" id="KW-1185">Reference proteome</keyword>
<dbReference type="GO" id="GO:0008168">
    <property type="term" value="F:methyltransferase activity"/>
    <property type="evidence" value="ECO:0007669"/>
    <property type="project" value="UniProtKB-KW"/>
</dbReference>
<evidence type="ECO:0000313" key="2">
    <source>
        <dbReference type="Proteomes" id="UP000004095"/>
    </source>
</evidence>
<sequence length="267" mass="30370">MKTGNEATYPHPLLLAMLPSAQQVVPLLIQLFQPKSVVDVGCGLGIWLSVFQQEGVSSVLGIDNPAYIDLNHSVIHPKDFLAHDLQQPLAINQSYDLVMCLEVAEHLPANQANTLVQSLTRLGEIVVFSAAIPHQGGIHHVNEQWASYWVDLFAKARFTPVNCIKHSLWANDQVEHWYKQNLLVFVKNERLQHDAHLQHLKQNSLYTLQDVVHPKIWEQMIANKNAEISLLKEHIAYLKQENTGIKNAFNNLMKGVKRKLPFVKHRK</sequence>
<dbReference type="SUPFAM" id="SSF53335">
    <property type="entry name" value="S-adenosyl-L-methionine-dependent methyltransferases"/>
    <property type="match status" value="1"/>
</dbReference>
<dbReference type="CDD" id="cd02440">
    <property type="entry name" value="AdoMet_MTases"/>
    <property type="match status" value="1"/>
</dbReference>
<dbReference type="OrthoDB" id="9791837at2"/>
<dbReference type="EMBL" id="AAWS01000015">
    <property type="protein sequence ID" value="EAY28514.1"/>
    <property type="molecule type" value="Genomic_DNA"/>
</dbReference>
<dbReference type="AlphaFoldDB" id="A1ZLY2"/>
<keyword evidence="1" id="KW-0808">Transferase</keyword>
<dbReference type="Proteomes" id="UP000004095">
    <property type="component" value="Unassembled WGS sequence"/>
</dbReference>
<proteinExistence type="predicted"/>
<accession>A1ZLY2</accession>
<gene>
    <name evidence="1" type="ORF">M23134_04361</name>
</gene>
<name>A1ZLY2_MICM2</name>
<dbReference type="InterPro" id="IPR029063">
    <property type="entry name" value="SAM-dependent_MTases_sf"/>
</dbReference>
<reference evidence="1 2" key="1">
    <citation type="submission" date="2007-01" db="EMBL/GenBank/DDBJ databases">
        <authorList>
            <person name="Haygood M."/>
            <person name="Podell S."/>
            <person name="Anderson C."/>
            <person name="Hopkinson B."/>
            <person name="Roe K."/>
            <person name="Barbeau K."/>
            <person name="Gaasterland T."/>
            <person name="Ferriera S."/>
            <person name="Johnson J."/>
            <person name="Kravitz S."/>
            <person name="Beeson K."/>
            <person name="Sutton G."/>
            <person name="Rogers Y.-H."/>
            <person name="Friedman R."/>
            <person name="Frazier M."/>
            <person name="Venter J.C."/>
        </authorList>
    </citation>
    <scope>NUCLEOTIDE SEQUENCE [LARGE SCALE GENOMIC DNA]</scope>
    <source>
        <strain evidence="1 2">ATCC 23134</strain>
    </source>
</reference>
<keyword evidence="1" id="KW-0489">Methyltransferase</keyword>
<dbReference type="RefSeq" id="WP_002697737.1">
    <property type="nucleotide sequence ID" value="NZ_AAWS01000015.1"/>
</dbReference>
<dbReference type="eggNOG" id="COG0500">
    <property type="taxonomic scope" value="Bacteria"/>
</dbReference>
<dbReference type="Gene3D" id="3.40.50.150">
    <property type="entry name" value="Vaccinia Virus protein VP39"/>
    <property type="match status" value="1"/>
</dbReference>
<comment type="caution">
    <text evidence="1">The sequence shown here is derived from an EMBL/GenBank/DDBJ whole genome shotgun (WGS) entry which is preliminary data.</text>
</comment>